<proteinExistence type="predicted"/>
<feature type="non-terminal residue" evidence="2">
    <location>
        <position position="60"/>
    </location>
</feature>
<evidence type="ECO:0000313" key="3">
    <source>
        <dbReference type="Proteomes" id="UP000218334"/>
    </source>
</evidence>
<keyword evidence="1" id="KW-0812">Transmembrane</keyword>
<dbReference type="Proteomes" id="UP000218334">
    <property type="component" value="Unassembled WGS sequence"/>
</dbReference>
<feature type="transmembrane region" description="Helical" evidence="1">
    <location>
        <begin position="12"/>
        <end position="31"/>
    </location>
</feature>
<keyword evidence="1" id="KW-0472">Membrane</keyword>
<name>A0A2H3B563_9AGAR</name>
<sequence length="60" mass="6410">MASCDHSMVPCITTALSIYAACLLLGSLTTFRLKAYIFVLACTEKPQDRGRLKACNIAGG</sequence>
<keyword evidence="1" id="KW-1133">Transmembrane helix</keyword>
<protein>
    <submittedName>
        <fullName evidence="2">Uncharacterized protein</fullName>
    </submittedName>
</protein>
<evidence type="ECO:0000313" key="2">
    <source>
        <dbReference type="EMBL" id="PBK58983.1"/>
    </source>
</evidence>
<organism evidence="2 3">
    <name type="scientific">Armillaria solidipes</name>
    <dbReference type="NCBI Taxonomy" id="1076256"/>
    <lineage>
        <taxon>Eukaryota</taxon>
        <taxon>Fungi</taxon>
        <taxon>Dikarya</taxon>
        <taxon>Basidiomycota</taxon>
        <taxon>Agaricomycotina</taxon>
        <taxon>Agaricomycetes</taxon>
        <taxon>Agaricomycetidae</taxon>
        <taxon>Agaricales</taxon>
        <taxon>Marasmiineae</taxon>
        <taxon>Physalacriaceae</taxon>
        <taxon>Armillaria</taxon>
    </lineage>
</organism>
<reference evidence="3" key="1">
    <citation type="journal article" date="2017" name="Nat. Ecol. Evol.">
        <title>Genome expansion and lineage-specific genetic innovations in the forest pathogenic fungi Armillaria.</title>
        <authorList>
            <person name="Sipos G."/>
            <person name="Prasanna A.N."/>
            <person name="Walter M.C."/>
            <person name="O'Connor E."/>
            <person name="Balint B."/>
            <person name="Krizsan K."/>
            <person name="Kiss B."/>
            <person name="Hess J."/>
            <person name="Varga T."/>
            <person name="Slot J."/>
            <person name="Riley R."/>
            <person name="Boka B."/>
            <person name="Rigling D."/>
            <person name="Barry K."/>
            <person name="Lee J."/>
            <person name="Mihaltcheva S."/>
            <person name="LaButti K."/>
            <person name="Lipzen A."/>
            <person name="Waldron R."/>
            <person name="Moloney N.M."/>
            <person name="Sperisen C."/>
            <person name="Kredics L."/>
            <person name="Vagvoelgyi C."/>
            <person name="Patrignani A."/>
            <person name="Fitzpatrick D."/>
            <person name="Nagy I."/>
            <person name="Doyle S."/>
            <person name="Anderson J.B."/>
            <person name="Grigoriev I.V."/>
            <person name="Gueldener U."/>
            <person name="Muensterkoetter M."/>
            <person name="Nagy L.G."/>
        </authorList>
    </citation>
    <scope>NUCLEOTIDE SEQUENCE [LARGE SCALE GENOMIC DNA]</scope>
    <source>
        <strain evidence="3">28-4</strain>
    </source>
</reference>
<dbReference type="AlphaFoldDB" id="A0A2H3B563"/>
<dbReference type="EMBL" id="KZ293516">
    <property type="protein sequence ID" value="PBK58983.1"/>
    <property type="molecule type" value="Genomic_DNA"/>
</dbReference>
<accession>A0A2H3B563</accession>
<evidence type="ECO:0000256" key="1">
    <source>
        <dbReference type="SAM" id="Phobius"/>
    </source>
</evidence>
<gene>
    <name evidence="2" type="ORF">ARMSODRAFT_967274</name>
</gene>
<keyword evidence="3" id="KW-1185">Reference proteome</keyword>